<dbReference type="InterPro" id="IPR048357">
    <property type="entry name" value="MSG_insertion"/>
</dbReference>
<feature type="domain" description="Malate synthase C-terminal" evidence="17">
    <location>
        <begin position="587"/>
        <end position="687"/>
    </location>
</feature>
<feature type="binding site" evidence="10">
    <location>
        <position position="537"/>
    </location>
    <ligand>
        <name>acetyl-CoA</name>
        <dbReference type="ChEBI" id="CHEBI:57288"/>
    </ligand>
</feature>
<feature type="modified residue" description="Cysteine sulfenic acid (-SOH)" evidence="10">
    <location>
        <position position="613"/>
    </location>
</feature>
<evidence type="ECO:0000256" key="1">
    <source>
        <dbReference type="ARBA" id="ARBA00001946"/>
    </source>
</evidence>
<comment type="cofactor">
    <cofactor evidence="1 10">
        <name>Mg(2+)</name>
        <dbReference type="ChEBI" id="CHEBI:18420"/>
    </cofactor>
</comment>
<organism evidence="18 19">
    <name type="scientific">Devosia sediminis</name>
    <dbReference type="NCBI Taxonomy" id="2798801"/>
    <lineage>
        <taxon>Bacteria</taxon>
        <taxon>Pseudomonadati</taxon>
        <taxon>Pseudomonadota</taxon>
        <taxon>Alphaproteobacteria</taxon>
        <taxon>Hyphomicrobiales</taxon>
        <taxon>Devosiaceae</taxon>
        <taxon>Devosia</taxon>
    </lineage>
</organism>
<comment type="similarity">
    <text evidence="10 13">Belongs to the malate synthase family. GlcB subfamily.</text>
</comment>
<dbReference type="Pfam" id="PF20658">
    <property type="entry name" value="MSG_insertion"/>
    <property type="match status" value="1"/>
</dbReference>
<dbReference type="InterPro" id="IPR011076">
    <property type="entry name" value="Malate_synth_sf"/>
</dbReference>
<evidence type="ECO:0000256" key="8">
    <source>
        <dbReference type="ARBA" id="ARBA00023097"/>
    </source>
</evidence>
<evidence type="ECO:0000313" key="18">
    <source>
        <dbReference type="EMBL" id="MBJ3783336.1"/>
    </source>
</evidence>
<keyword evidence="5 10" id="KW-0808">Transferase</keyword>
<dbReference type="InterPro" id="IPR046363">
    <property type="entry name" value="MS_N_TIM-barrel_dom"/>
</dbReference>
<comment type="function">
    <text evidence="10">Involved in the glycolate utilization. Catalyzes the condensation and subsequent hydrolysis of acetyl-coenzyme A (acetyl-CoA) and glyoxylate to form malate and CoA.</text>
</comment>
<dbReference type="GO" id="GO:0006097">
    <property type="term" value="P:glyoxylate cycle"/>
    <property type="evidence" value="ECO:0007669"/>
    <property type="project" value="UniProtKB-UniRule"/>
</dbReference>
<feature type="domain" description="Malate synthase G alpha-beta insertion" evidence="16">
    <location>
        <begin position="160"/>
        <end position="237"/>
    </location>
</feature>
<dbReference type="NCBIfam" id="NF002825">
    <property type="entry name" value="PRK02999.1"/>
    <property type="match status" value="1"/>
</dbReference>
<comment type="catalytic activity">
    <reaction evidence="9 10 13">
        <text>glyoxylate + acetyl-CoA + H2O = (S)-malate + CoA + H(+)</text>
        <dbReference type="Rhea" id="RHEA:18181"/>
        <dbReference type="ChEBI" id="CHEBI:15377"/>
        <dbReference type="ChEBI" id="CHEBI:15378"/>
        <dbReference type="ChEBI" id="CHEBI:15589"/>
        <dbReference type="ChEBI" id="CHEBI:36655"/>
        <dbReference type="ChEBI" id="CHEBI:57287"/>
        <dbReference type="ChEBI" id="CHEBI:57288"/>
        <dbReference type="EC" id="2.3.3.9"/>
    </reaction>
</comment>
<comment type="subunit">
    <text evidence="10">Monomer.</text>
</comment>
<feature type="binding site" evidence="10">
    <location>
        <position position="118"/>
    </location>
    <ligand>
        <name>acetyl-CoA</name>
        <dbReference type="ChEBI" id="CHEBI:57288"/>
    </ligand>
</feature>
<feature type="active site" description="Proton acceptor" evidence="10 12">
    <location>
        <position position="342"/>
    </location>
</feature>
<name>A0A934IQI4_9HYPH</name>
<dbReference type="Gene3D" id="3.20.20.360">
    <property type="entry name" value="Malate synthase, domain 3"/>
    <property type="match status" value="2"/>
</dbReference>
<keyword evidence="8 10" id="KW-0558">Oxidation</keyword>
<keyword evidence="2 10" id="KW-0329">Glyoxylate bypass</keyword>
<proteinExistence type="inferred from homology"/>
<dbReference type="InterPro" id="IPR006253">
    <property type="entry name" value="Malate_synthG"/>
</dbReference>
<evidence type="ECO:0000256" key="7">
    <source>
        <dbReference type="ARBA" id="ARBA00022842"/>
    </source>
</evidence>
<dbReference type="EMBL" id="JAEKMH010000001">
    <property type="protein sequence ID" value="MBJ3783336.1"/>
    <property type="molecule type" value="Genomic_DNA"/>
</dbReference>
<dbReference type="Gene3D" id="1.20.1220.12">
    <property type="entry name" value="Malate synthase, domain III"/>
    <property type="match status" value="1"/>
</dbReference>
<feature type="binding site" evidence="10">
    <location>
        <position position="428"/>
    </location>
    <ligand>
        <name>glyoxylate</name>
        <dbReference type="ChEBI" id="CHEBI:36655"/>
    </ligand>
</feature>
<dbReference type="Pfam" id="PF20659">
    <property type="entry name" value="MS_C"/>
    <property type="match status" value="1"/>
</dbReference>
<dbReference type="InterPro" id="IPR048355">
    <property type="entry name" value="MS_C"/>
</dbReference>
<feature type="binding site" evidence="10">
    <location>
        <position position="342"/>
    </location>
    <ligand>
        <name>glyoxylate</name>
        <dbReference type="ChEBI" id="CHEBI:36655"/>
    </ligand>
</feature>
<evidence type="ECO:0000259" key="14">
    <source>
        <dbReference type="Pfam" id="PF01274"/>
    </source>
</evidence>
<dbReference type="EC" id="2.3.3.9" evidence="10 11"/>
<evidence type="ECO:0000256" key="11">
    <source>
        <dbReference type="NCBIfam" id="TIGR01345"/>
    </source>
</evidence>
<accession>A0A934IQI4</accession>
<feature type="domain" description="Malate synthase N-terminal" evidence="15">
    <location>
        <begin position="16"/>
        <end position="68"/>
    </location>
</feature>
<keyword evidence="7 10" id="KW-0460">Magnesium</keyword>
<feature type="binding site" evidence="10">
    <location>
        <position position="315"/>
    </location>
    <ligand>
        <name>acetyl-CoA</name>
        <dbReference type="ChEBI" id="CHEBI:57288"/>
    </ligand>
</feature>
<dbReference type="GO" id="GO:0005829">
    <property type="term" value="C:cytosol"/>
    <property type="evidence" value="ECO:0007669"/>
    <property type="project" value="TreeGrafter"/>
</dbReference>
<comment type="caution">
    <text evidence="10">Lacks conserved residue(s) required for the propagation of feature annotation.</text>
</comment>
<keyword evidence="18" id="KW-0012">Acyltransferase</keyword>
<dbReference type="GO" id="GO:0006099">
    <property type="term" value="P:tricarboxylic acid cycle"/>
    <property type="evidence" value="ECO:0007669"/>
    <property type="project" value="UniProtKB-KW"/>
</dbReference>
<comment type="pathway">
    <text evidence="10 13">Carbohydrate metabolism; glyoxylate cycle; (S)-malate from isocitrate: step 2/2.</text>
</comment>
<evidence type="ECO:0000256" key="9">
    <source>
        <dbReference type="ARBA" id="ARBA00047918"/>
    </source>
</evidence>
<dbReference type="Pfam" id="PF01274">
    <property type="entry name" value="MS_TIM-barrel"/>
    <property type="match status" value="1"/>
</dbReference>
<dbReference type="PANTHER" id="PTHR42739:SF1">
    <property type="entry name" value="MALATE SYNTHASE G"/>
    <property type="match status" value="1"/>
</dbReference>
<evidence type="ECO:0000256" key="3">
    <source>
        <dbReference type="ARBA" id="ARBA00022490"/>
    </source>
</evidence>
<dbReference type="Proteomes" id="UP000602124">
    <property type="component" value="Unassembled WGS sequence"/>
</dbReference>
<dbReference type="SUPFAM" id="SSF51645">
    <property type="entry name" value="Malate synthase G"/>
    <property type="match status" value="1"/>
</dbReference>
<evidence type="ECO:0000256" key="13">
    <source>
        <dbReference type="RuleBase" id="RU003572"/>
    </source>
</evidence>
<feature type="domain" description="Malate synthase TIM barrel" evidence="14">
    <location>
        <begin position="339"/>
        <end position="562"/>
    </location>
</feature>
<dbReference type="GO" id="GO:0000287">
    <property type="term" value="F:magnesium ion binding"/>
    <property type="evidence" value="ECO:0007669"/>
    <property type="project" value="TreeGrafter"/>
</dbReference>
<evidence type="ECO:0000256" key="2">
    <source>
        <dbReference type="ARBA" id="ARBA00022435"/>
    </source>
</evidence>
<dbReference type="GO" id="GO:0004474">
    <property type="term" value="F:malate synthase activity"/>
    <property type="evidence" value="ECO:0007669"/>
    <property type="project" value="UniProtKB-UniRule"/>
</dbReference>
<dbReference type="InterPro" id="IPR048356">
    <property type="entry name" value="MS_N"/>
</dbReference>
<evidence type="ECO:0000259" key="15">
    <source>
        <dbReference type="Pfam" id="PF20656"/>
    </source>
</evidence>
<sequence length="722" mass="78324">MTDYLTRSGLSVHKLLVDFVETEALPGLSVSAEQFWDGLAGLVRERMPTNVKLLARRDDIQSRIDEWHHKYGPVANNPQGYEFLLKEIGYLVPEPGDFTIETEGLDPEISSICGPQLVVPVSNARYALNAANARWGSLYDALYGTDAISRDGELAPSQGYNAARGAAVVRRAAEFLDAAFPLTSGSHADVTAYVVAEQGGVASFIIDTKAGPATLKDRDAFVGYAGQGDKAEIVLRHNGLHAVLVIDKASTIGATHAAGLSDVIVEAALTTIQDCEDSVAAVDAEDKVGVYRNWLGLMQGNLEDTFEKGGKTVTRRLKADRVYKGVNGGDLVLKGRSLLLVRNVGHLMTTDAVLLDGKPIGEGLMDAALTALCALHDTGGNARHGAIYVVKPKMHGPEEVAFACAIFASVEAFLGLKRNTIKIGIMDEERRTSANLKAAIYEARQRVFFINTGFLDRTGDEIHTSMEAGAVLRKDEIKSERWISSYEDRNVLIGLSCGFSGRAQIGKGMWARPDDMAAMLEAKIGHPNSGANTAWVPSPTAAVLHALHYHQVDVFEAQKRRHNQALPGLSELFSMPVQVPYSLSREEITRELENNAQGILGYVVRWVQQGVGCSKVPDIDNVGLMEDRATCRISSQAVANWLRHGLVSRDEVTSVFERMAAVVDEQNAGDPLYRPMAENFQSVAFQAALDLALHGADQPSGYTEPLLHAARRKVKAREAGKL</sequence>
<dbReference type="InterPro" id="IPR001465">
    <property type="entry name" value="Malate_synthase_TIM"/>
</dbReference>
<evidence type="ECO:0000256" key="10">
    <source>
        <dbReference type="HAMAP-Rule" id="MF_00641"/>
    </source>
</evidence>
<protein>
    <recommendedName>
        <fullName evidence="10 11">Malate synthase G</fullName>
        <ecNumber evidence="10 11">2.3.3.9</ecNumber>
    </recommendedName>
</protein>
<evidence type="ECO:0000256" key="6">
    <source>
        <dbReference type="ARBA" id="ARBA00022723"/>
    </source>
</evidence>
<keyword evidence="4 10" id="KW-0816">Tricarboxylic acid cycle</keyword>
<comment type="subcellular location">
    <subcellularLocation>
        <location evidence="10 13">Cytoplasm</location>
    </subcellularLocation>
</comment>
<gene>
    <name evidence="10" type="primary">glcB</name>
    <name evidence="18" type="ORF">JEQ47_01270</name>
</gene>
<evidence type="ECO:0000259" key="16">
    <source>
        <dbReference type="Pfam" id="PF20658"/>
    </source>
</evidence>
<feature type="binding site" evidence="10">
    <location>
        <begin position="453"/>
        <end position="456"/>
    </location>
    <ligand>
        <name>glyoxylate</name>
        <dbReference type="ChEBI" id="CHEBI:36655"/>
    </ligand>
</feature>
<keyword evidence="3 10" id="KW-0963">Cytoplasm</keyword>
<dbReference type="Pfam" id="PF20656">
    <property type="entry name" value="MS_N"/>
    <property type="match status" value="1"/>
</dbReference>
<feature type="binding site" evidence="10">
    <location>
        <position position="428"/>
    </location>
    <ligand>
        <name>Mg(2+)</name>
        <dbReference type="ChEBI" id="CHEBI:18420"/>
    </ligand>
</feature>
<dbReference type="AlphaFoldDB" id="A0A934IQI4"/>
<feature type="binding site" evidence="10">
    <location>
        <position position="278"/>
    </location>
    <ligand>
        <name>acetyl-CoA</name>
        <dbReference type="ChEBI" id="CHEBI:57288"/>
    </ligand>
</feature>
<comment type="caution">
    <text evidence="18">The sequence shown here is derived from an EMBL/GenBank/DDBJ whole genome shotgun (WGS) entry which is preliminary data.</text>
</comment>
<dbReference type="NCBIfam" id="TIGR01345">
    <property type="entry name" value="malate_syn_G"/>
    <property type="match status" value="1"/>
</dbReference>
<dbReference type="HAMAP" id="MF_00641">
    <property type="entry name" value="Malate_synth_G"/>
    <property type="match status" value="1"/>
</dbReference>
<feature type="binding site" evidence="10">
    <location>
        <position position="456"/>
    </location>
    <ligand>
        <name>Mg(2+)</name>
        <dbReference type="ChEBI" id="CHEBI:18420"/>
    </ligand>
</feature>
<evidence type="ECO:0000259" key="17">
    <source>
        <dbReference type="Pfam" id="PF20659"/>
    </source>
</evidence>
<evidence type="ECO:0000256" key="5">
    <source>
        <dbReference type="ARBA" id="ARBA00022679"/>
    </source>
</evidence>
<dbReference type="PANTHER" id="PTHR42739">
    <property type="entry name" value="MALATE SYNTHASE G"/>
    <property type="match status" value="1"/>
</dbReference>
<feature type="binding site" evidence="10">
    <location>
        <begin position="125"/>
        <end position="126"/>
    </location>
    <ligand>
        <name>acetyl-CoA</name>
        <dbReference type="ChEBI" id="CHEBI:57288"/>
    </ligand>
</feature>
<keyword evidence="6 10" id="KW-0479">Metal-binding</keyword>
<reference evidence="18" key="1">
    <citation type="submission" date="2020-12" db="EMBL/GenBank/DDBJ databases">
        <title>Devosia sp. MSA67 isolated from Mo River.</title>
        <authorList>
            <person name="Ma F."/>
            <person name="Zi Z."/>
        </authorList>
    </citation>
    <scope>NUCLEOTIDE SEQUENCE</scope>
    <source>
        <strain evidence="18">MSA67</strain>
    </source>
</reference>
<dbReference type="RefSeq" id="WP_198874578.1">
    <property type="nucleotide sequence ID" value="NZ_JAEKMH010000001.1"/>
</dbReference>
<evidence type="ECO:0000313" key="19">
    <source>
        <dbReference type="Proteomes" id="UP000602124"/>
    </source>
</evidence>
<evidence type="ECO:0000256" key="4">
    <source>
        <dbReference type="ARBA" id="ARBA00022532"/>
    </source>
</evidence>
<evidence type="ECO:0000256" key="12">
    <source>
        <dbReference type="PIRSR" id="PIRSR601465-50"/>
    </source>
</evidence>
<dbReference type="InterPro" id="IPR044856">
    <property type="entry name" value="Malate_synth_C_sf"/>
</dbReference>
<dbReference type="GO" id="GO:0009436">
    <property type="term" value="P:glyoxylate catabolic process"/>
    <property type="evidence" value="ECO:0007669"/>
    <property type="project" value="TreeGrafter"/>
</dbReference>
<keyword evidence="19" id="KW-1185">Reference proteome</keyword>
<feature type="active site" description="Proton donor" evidence="10 12">
    <location>
        <position position="627"/>
    </location>
</feature>